<dbReference type="SUPFAM" id="SSF56801">
    <property type="entry name" value="Acetyl-CoA synthetase-like"/>
    <property type="match status" value="1"/>
</dbReference>
<protein>
    <recommendedName>
        <fullName evidence="2">AMP-dependent synthetase/ligase domain-containing protein</fullName>
    </recommendedName>
</protein>
<dbReference type="PANTHER" id="PTHR45527">
    <property type="entry name" value="NONRIBOSOMAL PEPTIDE SYNTHETASE"/>
    <property type="match status" value="1"/>
</dbReference>
<feature type="region of interest" description="Disordered" evidence="1">
    <location>
        <begin position="373"/>
        <end position="398"/>
    </location>
</feature>
<name>A0A813JXS0_POLGL</name>
<evidence type="ECO:0000256" key="1">
    <source>
        <dbReference type="SAM" id="MobiDB-lite"/>
    </source>
</evidence>
<dbReference type="InterPro" id="IPR042099">
    <property type="entry name" value="ANL_N_sf"/>
</dbReference>
<feature type="non-terminal residue" evidence="3">
    <location>
        <position position="1"/>
    </location>
</feature>
<dbReference type="GO" id="GO:0044550">
    <property type="term" value="P:secondary metabolite biosynthetic process"/>
    <property type="evidence" value="ECO:0007669"/>
    <property type="project" value="TreeGrafter"/>
</dbReference>
<feature type="domain" description="AMP-dependent synthetase/ligase" evidence="2">
    <location>
        <begin position="427"/>
        <end position="638"/>
    </location>
</feature>
<accession>A0A813JXS0</accession>
<dbReference type="Pfam" id="PF00501">
    <property type="entry name" value="AMP-binding"/>
    <property type="match status" value="1"/>
</dbReference>
<feature type="region of interest" description="Disordered" evidence="1">
    <location>
        <begin position="142"/>
        <end position="170"/>
    </location>
</feature>
<dbReference type="PANTHER" id="PTHR45527:SF1">
    <property type="entry name" value="FATTY ACID SYNTHASE"/>
    <property type="match status" value="1"/>
</dbReference>
<dbReference type="GO" id="GO:0031177">
    <property type="term" value="F:phosphopantetheine binding"/>
    <property type="evidence" value="ECO:0007669"/>
    <property type="project" value="TreeGrafter"/>
</dbReference>
<reference evidence="3" key="1">
    <citation type="submission" date="2021-02" db="EMBL/GenBank/DDBJ databases">
        <authorList>
            <person name="Dougan E. K."/>
            <person name="Rhodes N."/>
            <person name="Thang M."/>
            <person name="Chan C."/>
        </authorList>
    </citation>
    <scope>NUCLEOTIDE SEQUENCE</scope>
</reference>
<comment type="caution">
    <text evidence="3">The sequence shown here is derived from an EMBL/GenBank/DDBJ whole genome shotgun (WGS) entry which is preliminary data.</text>
</comment>
<sequence length="642" mass="71200">MRTSRRLIHCKDDELLPDWRRQAWPEIHVPAPLVCHPTNEVNFKDEAAMEQVGDAVTEAAEGPDLPDWQRHVQTMLRIPAPTAEAHPEDEKPDLPVPDWKHWMPPVQHEYAVRVPRTSKTEECEEESPDFQMPDWKRDAPWHESQAQQMRPLWQPERWQRRRSRSRRVAESVSDPIVKRKAIIAETPGKQSSLRNSEADTARESRSLSPTAKSEVNEEVLDDEFGLQVCHEDAWTSAKEEDNYGEEQYVEAMMSPPYRLFEILLLTSLMLTASLVETTGSCDPYSSVSPDCAAPAHVLLQHEHKRSSTSIASEAAGMLSEMEKTMNKSLVDFLRNMPVEMAYPLIGLVLFAIGVFCALRPCQFSNRPLACGGGTEGKEAATDNHPTTPVTHVSKRDGACSPESNSLILDHFNVTEPKLPRLFHELIDDSAQKYAAATALLCGGRSFTYAQLLERTNALSSWLVGEGVRLGDVAMLQFPRQAELIMAMIGIMKAGAAFLPVDSAWPLLRRSEICQEAGCSHAVTCVSYAAELAALHIKLLLLGDCGAIPHPGVEVERPPAKLTPNDVAMIIYTSGSAGKPKGTLIPHRCLSAFGQSKEIQQFSEPGRVTAFRLNVVFDAFGIEVWVPLLNGGSVLVMQGPLEK</sequence>
<organism evidence="3 4">
    <name type="scientific">Polarella glacialis</name>
    <name type="common">Dinoflagellate</name>
    <dbReference type="NCBI Taxonomy" id="89957"/>
    <lineage>
        <taxon>Eukaryota</taxon>
        <taxon>Sar</taxon>
        <taxon>Alveolata</taxon>
        <taxon>Dinophyceae</taxon>
        <taxon>Suessiales</taxon>
        <taxon>Suessiaceae</taxon>
        <taxon>Polarella</taxon>
    </lineage>
</organism>
<evidence type="ECO:0000259" key="2">
    <source>
        <dbReference type="Pfam" id="PF00501"/>
    </source>
</evidence>
<dbReference type="AlphaFoldDB" id="A0A813JXS0"/>
<dbReference type="GO" id="GO:0005737">
    <property type="term" value="C:cytoplasm"/>
    <property type="evidence" value="ECO:0007669"/>
    <property type="project" value="TreeGrafter"/>
</dbReference>
<dbReference type="Proteomes" id="UP000626109">
    <property type="component" value="Unassembled WGS sequence"/>
</dbReference>
<gene>
    <name evidence="3" type="ORF">PGLA2088_LOCUS26303</name>
</gene>
<feature type="compositionally biased region" description="Basic and acidic residues" evidence="1">
    <location>
        <begin position="196"/>
        <end position="205"/>
    </location>
</feature>
<evidence type="ECO:0000313" key="4">
    <source>
        <dbReference type="Proteomes" id="UP000626109"/>
    </source>
</evidence>
<proteinExistence type="predicted"/>
<evidence type="ECO:0000313" key="3">
    <source>
        <dbReference type="EMBL" id="CAE8689080.1"/>
    </source>
</evidence>
<dbReference type="EMBL" id="CAJNNW010027010">
    <property type="protein sequence ID" value="CAE8689080.1"/>
    <property type="molecule type" value="Genomic_DNA"/>
</dbReference>
<dbReference type="GO" id="GO:0043041">
    <property type="term" value="P:amino acid activation for nonribosomal peptide biosynthetic process"/>
    <property type="evidence" value="ECO:0007669"/>
    <property type="project" value="TreeGrafter"/>
</dbReference>
<feature type="region of interest" description="Disordered" evidence="1">
    <location>
        <begin position="115"/>
        <end position="134"/>
    </location>
</feature>
<feature type="region of interest" description="Disordered" evidence="1">
    <location>
        <begin position="183"/>
        <end position="215"/>
    </location>
</feature>
<dbReference type="InterPro" id="IPR000873">
    <property type="entry name" value="AMP-dep_synth/lig_dom"/>
</dbReference>
<dbReference type="Gene3D" id="3.40.50.12780">
    <property type="entry name" value="N-terminal domain of ligase-like"/>
    <property type="match status" value="1"/>
</dbReference>